<evidence type="ECO:0000313" key="1">
    <source>
        <dbReference type="EMBL" id="CAE2333601.1"/>
    </source>
</evidence>
<reference evidence="1" key="1">
    <citation type="submission" date="2021-01" db="EMBL/GenBank/DDBJ databases">
        <authorList>
            <person name="Corre E."/>
            <person name="Pelletier E."/>
            <person name="Niang G."/>
            <person name="Scheremetjew M."/>
            <person name="Finn R."/>
            <person name="Kale V."/>
            <person name="Holt S."/>
            <person name="Cochrane G."/>
            <person name="Meng A."/>
            <person name="Brown T."/>
            <person name="Cohen L."/>
        </authorList>
    </citation>
    <scope>NUCLEOTIDE SEQUENCE</scope>
    <source>
        <strain evidence="1">CCMP 2712</strain>
    </source>
</reference>
<protein>
    <submittedName>
        <fullName evidence="1">Uncharacterized protein</fullName>
    </submittedName>
</protein>
<dbReference type="AlphaFoldDB" id="A0A7S4U7Q4"/>
<organism evidence="1">
    <name type="scientific">Guillardia theta</name>
    <name type="common">Cryptophyte</name>
    <name type="synonym">Cryptomonas phi</name>
    <dbReference type="NCBI Taxonomy" id="55529"/>
    <lineage>
        <taxon>Eukaryota</taxon>
        <taxon>Cryptophyceae</taxon>
        <taxon>Pyrenomonadales</taxon>
        <taxon>Geminigeraceae</taxon>
        <taxon>Guillardia</taxon>
    </lineage>
</organism>
<proteinExistence type="predicted"/>
<accession>A0A7S4U7Q4</accession>
<dbReference type="EMBL" id="HBKN01044366">
    <property type="protein sequence ID" value="CAE2333601.1"/>
    <property type="molecule type" value="Transcribed_RNA"/>
</dbReference>
<gene>
    <name evidence="1" type="ORF">GTHE00462_LOCUS34751</name>
</gene>
<sequence length="251" mass="26878">MAKFVTSLNISLPGSRFSVLDTAKVASLLVKPTVVRPAFAQGKLEGEATESHKEAVDALLFLSSSRSTGMKMEIASDINESRKRKSAQDMSIQAQPNCNLALDAARGGKKAKTLEQEFVLTSQSPTIPRGSYKCSRCGKPKKGHRCNLPDSEKHTVFKQAQQPSKWAKETQKASVAVLPAHSFAQAPGMSQVAAKFSACGKLQNVDPNLCVPDESLTCKKPSKTGPFSSQVACALFLAGCSSISARNSQFK</sequence>
<name>A0A7S4U7Q4_GUITH</name>